<feature type="transmembrane region" description="Helical" evidence="1">
    <location>
        <begin position="7"/>
        <end position="29"/>
    </location>
</feature>
<evidence type="ECO:0000256" key="1">
    <source>
        <dbReference type="SAM" id="Phobius"/>
    </source>
</evidence>
<evidence type="ECO:0000313" key="3">
    <source>
        <dbReference type="Proteomes" id="UP000594055"/>
    </source>
</evidence>
<evidence type="ECO:0000313" key="2">
    <source>
        <dbReference type="EMBL" id="QOR59728.1"/>
    </source>
</evidence>
<keyword evidence="1" id="KW-1133">Transmembrane helix</keyword>
<organism evidence="2 3">
    <name type="scientific">uncultured phage cr128_1</name>
    <dbReference type="NCBI Taxonomy" id="2772076"/>
    <lineage>
        <taxon>Viruses</taxon>
        <taxon>Duplodnaviria</taxon>
        <taxon>Heunggongvirae</taxon>
        <taxon>Uroviricota</taxon>
        <taxon>Caudoviricetes</taxon>
        <taxon>Crassvirales</taxon>
        <taxon>Steigviridae</taxon>
        <taxon>Asinivirinae</taxon>
        <taxon>Mahlunavirus</taxon>
        <taxon>Mahlunavirus rarus</taxon>
    </lineage>
</organism>
<dbReference type="EMBL" id="MT774392">
    <property type="protein sequence ID" value="QOR59728.1"/>
    <property type="molecule type" value="Genomic_DNA"/>
</dbReference>
<dbReference type="GeneID" id="65130338"/>
<dbReference type="RefSeq" id="YP_010111886.1">
    <property type="nucleotide sequence ID" value="NC_055885.1"/>
</dbReference>
<dbReference type="Proteomes" id="UP000594055">
    <property type="component" value="Segment"/>
</dbReference>
<keyword evidence="1" id="KW-0812">Transmembrane</keyword>
<accession>A0A7M1RZE0</accession>
<reference evidence="2 3" key="1">
    <citation type="submission" date="2020-07" db="EMBL/GenBank/DDBJ databases">
        <title>Taxonomic proposal: Crassvirales, a new order of highly abundant and diverse bacterial viruses.</title>
        <authorList>
            <person name="Shkoporov A.N."/>
            <person name="Stockdale S.R."/>
            <person name="Guerin E."/>
            <person name="Ross R.P."/>
            <person name="Hill C."/>
        </authorList>
    </citation>
    <scope>NUCLEOTIDE SEQUENCE [LARGE SCALE GENOMIC DNA]</scope>
</reference>
<keyword evidence="3" id="KW-1185">Reference proteome</keyword>
<keyword evidence="1" id="KW-0472">Membrane</keyword>
<protein>
    <submittedName>
        <fullName evidence="2">Lysis regulatory protein</fullName>
    </submittedName>
</protein>
<name>A0A7M1RZE0_9CAUD</name>
<dbReference type="KEGG" id="vg:65130338"/>
<sequence length="208" mass="24562">MISTIKKYLWIILVIVLGLLMVSTCVLYNRSRNLANELSISLANEKAFSAENSILKDESRVFQFRIEQLDYYNDSLLEQMNKVRKELKIKDSKLKQMQYLLAQSSKKDTIFYRDTIFKDATINMDTVLGDKWYKLQLGLRYPNTIIVNPEFTTETNIVWSVDKETIKPPHKCWLVRLFQKKHNVLKVDIIENNPYSTVRKSRFIEVIK</sequence>
<proteinExistence type="predicted"/>